<accession>A0ABT6G3R2</accession>
<dbReference type="EMBL" id="JARSBN010000006">
    <property type="protein sequence ID" value="MDG4716628.1"/>
    <property type="molecule type" value="Genomic_DNA"/>
</dbReference>
<evidence type="ECO:0000313" key="3">
    <source>
        <dbReference type="Proteomes" id="UP001529085"/>
    </source>
</evidence>
<comment type="caution">
    <text evidence="2">The sequence shown here is derived from an EMBL/GenBank/DDBJ whole genome shotgun (WGS) entry which is preliminary data.</text>
</comment>
<gene>
    <name evidence="2" type="ORF">P7122_12145</name>
</gene>
<name>A0ABT6G3R2_9FLAO</name>
<evidence type="ECO:0000313" key="2">
    <source>
        <dbReference type="EMBL" id="MDG4716628.1"/>
    </source>
</evidence>
<evidence type="ECO:0000256" key="1">
    <source>
        <dbReference type="SAM" id="Phobius"/>
    </source>
</evidence>
<reference evidence="2 3" key="1">
    <citation type="submission" date="2023-03" db="EMBL/GenBank/DDBJ databases">
        <title>Strain YYF002 represents a novel species in the genus Winogradskyella isolated from seawater.</title>
        <authorList>
            <person name="Fu Z.-Y."/>
        </authorList>
    </citation>
    <scope>NUCLEOTIDE SEQUENCE [LARGE SCALE GENOMIC DNA]</scope>
    <source>
        <strain evidence="2 3">YYF002</strain>
    </source>
</reference>
<keyword evidence="1" id="KW-0812">Transmembrane</keyword>
<keyword evidence="3" id="KW-1185">Reference proteome</keyword>
<keyword evidence="1" id="KW-1133">Transmembrane helix</keyword>
<dbReference type="Proteomes" id="UP001529085">
    <property type="component" value="Unassembled WGS sequence"/>
</dbReference>
<feature type="transmembrane region" description="Helical" evidence="1">
    <location>
        <begin position="77"/>
        <end position="96"/>
    </location>
</feature>
<keyword evidence="1" id="KW-0472">Membrane</keyword>
<protein>
    <submittedName>
        <fullName evidence="2">Uncharacterized protein</fullName>
    </submittedName>
</protein>
<sequence>MKKEKLHNIKSSGFKAPEDYLENFEDRFFERFKTKETIDDINNSGFTTPDGYFESLDDKIFNKLEDKPVIKLNARKTFYSIAAIAASLVLLFAIFINNDNDTQEVSAEMVETYFENSDLDSYELAQLLVEADILEEDFTVVETEYNEENIESYLLENTDIETILQQ</sequence>
<proteinExistence type="predicted"/>
<dbReference type="RefSeq" id="WP_278006069.1">
    <property type="nucleotide sequence ID" value="NZ_JARSBN010000006.1"/>
</dbReference>
<organism evidence="2 3">
    <name type="scientific">Winogradskyella marincola</name>
    <dbReference type="NCBI Taxonomy" id="3037795"/>
    <lineage>
        <taxon>Bacteria</taxon>
        <taxon>Pseudomonadati</taxon>
        <taxon>Bacteroidota</taxon>
        <taxon>Flavobacteriia</taxon>
        <taxon>Flavobacteriales</taxon>
        <taxon>Flavobacteriaceae</taxon>
        <taxon>Winogradskyella</taxon>
    </lineage>
</organism>